<comment type="caution">
    <text evidence="1">The sequence shown here is derived from an EMBL/GenBank/DDBJ whole genome shotgun (WGS) entry which is preliminary data.</text>
</comment>
<name>A0ACB9N7T6_BAUVA</name>
<accession>A0ACB9N7T6</accession>
<proteinExistence type="predicted"/>
<sequence length="162" mass="18052">MKDLVVLIIQSCSEMECFVDTTSNQEDIELPVLVGLHLGNMKNLKEVCCGPPPVGFFEKLEELYIEDCEQLHSIFPRECKLPKLKILNIDGCRAALLFSVSVAQSLSQLEELIMRCCGELKHIITEEEDGGDTNTGKEIVPASQNSHLILPNLKKLSVCFCD</sequence>
<dbReference type="EMBL" id="CM039432">
    <property type="protein sequence ID" value="KAI4332235.1"/>
    <property type="molecule type" value="Genomic_DNA"/>
</dbReference>
<evidence type="ECO:0000313" key="2">
    <source>
        <dbReference type="Proteomes" id="UP000828941"/>
    </source>
</evidence>
<reference evidence="1 2" key="1">
    <citation type="journal article" date="2022" name="DNA Res.">
        <title>Chromosomal-level genome assembly of the orchid tree Bauhinia variegata (Leguminosae; Cercidoideae) supports the allotetraploid origin hypothesis of Bauhinia.</title>
        <authorList>
            <person name="Zhong Y."/>
            <person name="Chen Y."/>
            <person name="Zheng D."/>
            <person name="Pang J."/>
            <person name="Liu Y."/>
            <person name="Luo S."/>
            <person name="Meng S."/>
            <person name="Qian L."/>
            <person name="Wei D."/>
            <person name="Dai S."/>
            <person name="Zhou R."/>
        </authorList>
    </citation>
    <scope>NUCLEOTIDE SEQUENCE [LARGE SCALE GENOMIC DNA]</scope>
    <source>
        <strain evidence="1">BV-YZ2020</strain>
    </source>
</reference>
<gene>
    <name evidence="1" type="ORF">L6164_017159</name>
</gene>
<organism evidence="1 2">
    <name type="scientific">Bauhinia variegata</name>
    <name type="common">Purple orchid tree</name>
    <name type="synonym">Phanera variegata</name>
    <dbReference type="NCBI Taxonomy" id="167791"/>
    <lineage>
        <taxon>Eukaryota</taxon>
        <taxon>Viridiplantae</taxon>
        <taxon>Streptophyta</taxon>
        <taxon>Embryophyta</taxon>
        <taxon>Tracheophyta</taxon>
        <taxon>Spermatophyta</taxon>
        <taxon>Magnoliopsida</taxon>
        <taxon>eudicotyledons</taxon>
        <taxon>Gunneridae</taxon>
        <taxon>Pentapetalae</taxon>
        <taxon>rosids</taxon>
        <taxon>fabids</taxon>
        <taxon>Fabales</taxon>
        <taxon>Fabaceae</taxon>
        <taxon>Cercidoideae</taxon>
        <taxon>Cercideae</taxon>
        <taxon>Bauhiniinae</taxon>
        <taxon>Bauhinia</taxon>
    </lineage>
</organism>
<keyword evidence="2" id="KW-1185">Reference proteome</keyword>
<dbReference type="Proteomes" id="UP000828941">
    <property type="component" value="Chromosome 7"/>
</dbReference>
<protein>
    <submittedName>
        <fullName evidence="1">Uncharacterized protein</fullName>
    </submittedName>
</protein>
<evidence type="ECO:0000313" key="1">
    <source>
        <dbReference type="EMBL" id="KAI4332235.1"/>
    </source>
</evidence>